<proteinExistence type="predicted"/>
<evidence type="ECO:0000313" key="3">
    <source>
        <dbReference type="Proteomes" id="UP000626244"/>
    </source>
</evidence>
<reference evidence="3" key="1">
    <citation type="journal article" date="2019" name="Int. J. Syst. Evol. Microbiol.">
        <title>The Global Catalogue of Microorganisms (GCM) 10K type strain sequencing project: providing services to taxonomists for standard genome sequencing and annotation.</title>
        <authorList>
            <consortium name="The Broad Institute Genomics Platform"/>
            <consortium name="The Broad Institute Genome Sequencing Center for Infectious Disease"/>
            <person name="Wu L."/>
            <person name="Ma J."/>
        </authorList>
    </citation>
    <scope>NUCLEOTIDE SEQUENCE [LARGE SCALE GENOMIC DNA]</scope>
    <source>
        <strain evidence="3">CGMCC 1.14993</strain>
    </source>
</reference>
<feature type="transmembrane region" description="Helical" evidence="1">
    <location>
        <begin position="6"/>
        <end position="22"/>
    </location>
</feature>
<comment type="caution">
    <text evidence="2">The sequence shown here is derived from an EMBL/GenBank/DDBJ whole genome shotgun (WGS) entry which is preliminary data.</text>
</comment>
<dbReference type="InterPro" id="IPR014198">
    <property type="entry name" value="Spore_III_AB"/>
</dbReference>
<gene>
    <name evidence="2" type="primary">spoIIIAB</name>
    <name evidence="2" type="ORF">GCM10007380_07180</name>
</gene>
<dbReference type="RefSeq" id="WP_087998974.1">
    <property type="nucleotide sequence ID" value="NZ_BMHB01000001.1"/>
</dbReference>
<evidence type="ECO:0000313" key="2">
    <source>
        <dbReference type="EMBL" id="GGI11308.1"/>
    </source>
</evidence>
<protein>
    <submittedName>
        <fullName evidence="2">Stage III sporulation protein AB</fullName>
    </submittedName>
</protein>
<keyword evidence="1" id="KW-0812">Transmembrane</keyword>
<keyword evidence="1" id="KW-1133">Transmembrane helix</keyword>
<keyword evidence="3" id="KW-1185">Reference proteome</keyword>
<evidence type="ECO:0000256" key="1">
    <source>
        <dbReference type="SAM" id="Phobius"/>
    </source>
</evidence>
<dbReference type="Pfam" id="PF09548">
    <property type="entry name" value="Spore_III_AB"/>
    <property type="match status" value="1"/>
</dbReference>
<dbReference type="PIRSF" id="PIRSF021435">
    <property type="entry name" value="SpoIIIAB"/>
    <property type="match status" value="1"/>
</dbReference>
<dbReference type="EMBL" id="BMHB01000001">
    <property type="protein sequence ID" value="GGI11308.1"/>
    <property type="molecule type" value="Genomic_DNA"/>
</dbReference>
<dbReference type="OrthoDB" id="1957909at2"/>
<dbReference type="NCBIfam" id="TIGR02833">
    <property type="entry name" value="spore_III_AB"/>
    <property type="match status" value="1"/>
</dbReference>
<organism evidence="2 3">
    <name type="scientific">Gottfriedia solisilvae</name>
    <dbReference type="NCBI Taxonomy" id="1516104"/>
    <lineage>
        <taxon>Bacteria</taxon>
        <taxon>Bacillati</taxon>
        <taxon>Bacillota</taxon>
        <taxon>Bacilli</taxon>
        <taxon>Bacillales</taxon>
        <taxon>Bacillaceae</taxon>
        <taxon>Gottfriedia</taxon>
    </lineage>
</organism>
<accession>A0A8J3AF74</accession>
<keyword evidence="1" id="KW-0472">Membrane</keyword>
<name>A0A8J3AF74_9BACI</name>
<dbReference type="AlphaFoldDB" id="A0A8J3AF74"/>
<dbReference type="Proteomes" id="UP000626244">
    <property type="component" value="Unassembled WGS sequence"/>
</dbReference>
<sequence>MKWIGALFIIFSTTWLGFYFAGRLSERTKELRAWKLALQSLEAEVMYSQLPLQEASRRIAKQLNGQIQIFLIGFANQLETSAISAKEAWKHSLQEYAKKVSIKDSDIQVLLQFGETIGMHDKISQQKQIILALKHLEREEQEAIDSQSSYERMSKMLGVLSGILIVILLI</sequence>